<evidence type="ECO:0000256" key="2">
    <source>
        <dbReference type="ARBA" id="ARBA00008537"/>
    </source>
</evidence>
<feature type="transmembrane region" description="Helical" evidence="9">
    <location>
        <begin position="433"/>
        <end position="450"/>
    </location>
</feature>
<accession>A0ABW5PQE9</accession>
<evidence type="ECO:0000256" key="5">
    <source>
        <dbReference type="ARBA" id="ARBA00022692"/>
    </source>
</evidence>
<evidence type="ECO:0000256" key="3">
    <source>
        <dbReference type="ARBA" id="ARBA00022448"/>
    </source>
</evidence>
<comment type="similarity">
    <text evidence="2">Belongs to the major facilitator superfamily. EmrB family.</text>
</comment>
<dbReference type="PANTHER" id="PTHR42718">
    <property type="entry name" value="MAJOR FACILITATOR SUPERFAMILY MULTIDRUG TRANSPORTER MFSC"/>
    <property type="match status" value="1"/>
</dbReference>
<evidence type="ECO:0000256" key="1">
    <source>
        <dbReference type="ARBA" id="ARBA00004651"/>
    </source>
</evidence>
<evidence type="ECO:0000256" key="8">
    <source>
        <dbReference type="SAM" id="MobiDB-lite"/>
    </source>
</evidence>
<feature type="transmembrane region" description="Helical" evidence="9">
    <location>
        <begin position="330"/>
        <end position="348"/>
    </location>
</feature>
<evidence type="ECO:0000313" key="12">
    <source>
        <dbReference type="Proteomes" id="UP001597458"/>
    </source>
</evidence>
<proteinExistence type="inferred from homology"/>
<feature type="transmembrane region" description="Helical" evidence="9">
    <location>
        <begin position="368"/>
        <end position="393"/>
    </location>
</feature>
<feature type="transmembrane region" description="Helical" evidence="9">
    <location>
        <begin position="6"/>
        <end position="23"/>
    </location>
</feature>
<evidence type="ECO:0000259" key="10">
    <source>
        <dbReference type="PROSITE" id="PS50850"/>
    </source>
</evidence>
<dbReference type="InterPro" id="IPR020846">
    <property type="entry name" value="MFS_dom"/>
</dbReference>
<sequence length="628" mass="69132">MTPFLLGYIVFAIVVLVLFNLVLRRRRLKKLQTPKDIHVPSKAVNTIDERQLIHEEKVETNIEEFVTNGQPEEIETVREELHTVKKVSNEKQKLSRKNKNQHEDHHSTDIKPLPIIIVLIMGAFVAILNQTLMNVALPRIMTDLNITTNTAQWLTTGYMLVNGVLIPITAYLMETFTTRKLFISAIGLFALGTLICGLSPTFSILMVGRVVQAAGAGIIMPLMTNVFLTIFPPEKRGAAMGLMGVAMIFAPAIGPTLSGYLVEHYTWRILFWVIFPFTVIDIIFALIFLKNVGKRAFPKLDLLGAILSTIGFGGILYACSEAGNKGWTNPVIVSWLVIGIAALAIFVWRQLVVDSPLLELRVFEHKIFTITTIVNIVLTMAMFAGMVITPVYLQNIRGFTPLQSGLLLLPGAILMGIMSPITGILFDKIGARPLAIVGLIITAVTTWDFGHLTDSTLYSSIMLLYSARMFGMSLLMMPIMTEGLNNLPRRLNSHGTAMTNTMRQVAGSLGTAFLVTVMSNRTTYHQGQFANAITTSNPNLTHDIASVSQGFAVSHHLPLGLGNSVVVQSLIGKVSMEAAIQGVNDAFIVATILSVIALFLSFFIQRSTPAKKKRKTKKEKRVSEAVTE</sequence>
<feature type="transmembrane region" description="Helical" evidence="9">
    <location>
        <begin position="238"/>
        <end position="257"/>
    </location>
</feature>
<dbReference type="SUPFAM" id="SSF103473">
    <property type="entry name" value="MFS general substrate transporter"/>
    <property type="match status" value="1"/>
</dbReference>
<reference evidence="12" key="1">
    <citation type="journal article" date="2019" name="Int. J. Syst. Evol. Microbiol.">
        <title>The Global Catalogue of Microorganisms (GCM) 10K type strain sequencing project: providing services to taxonomists for standard genome sequencing and annotation.</title>
        <authorList>
            <consortium name="The Broad Institute Genomics Platform"/>
            <consortium name="The Broad Institute Genome Sequencing Center for Infectious Disease"/>
            <person name="Wu L."/>
            <person name="Ma J."/>
        </authorList>
    </citation>
    <scope>NUCLEOTIDE SEQUENCE [LARGE SCALE GENOMIC DNA]</scope>
    <source>
        <strain evidence="12">TISTR 2241</strain>
    </source>
</reference>
<name>A0ABW5PQE9_9BACI</name>
<dbReference type="Gene3D" id="1.20.1720.10">
    <property type="entry name" value="Multidrug resistance protein D"/>
    <property type="match status" value="1"/>
</dbReference>
<evidence type="ECO:0000256" key="9">
    <source>
        <dbReference type="SAM" id="Phobius"/>
    </source>
</evidence>
<gene>
    <name evidence="11" type="ORF">ACFSTF_07000</name>
</gene>
<keyword evidence="6 9" id="KW-1133">Transmembrane helix</keyword>
<feature type="transmembrane region" description="Helical" evidence="9">
    <location>
        <begin position="269"/>
        <end position="288"/>
    </location>
</feature>
<dbReference type="Proteomes" id="UP001597458">
    <property type="component" value="Unassembled WGS sequence"/>
</dbReference>
<evidence type="ECO:0000256" key="7">
    <source>
        <dbReference type="ARBA" id="ARBA00023136"/>
    </source>
</evidence>
<dbReference type="NCBIfam" id="TIGR00711">
    <property type="entry name" value="efflux_EmrB"/>
    <property type="match status" value="1"/>
</dbReference>
<feature type="transmembrane region" description="Helical" evidence="9">
    <location>
        <begin position="113"/>
        <end position="133"/>
    </location>
</feature>
<dbReference type="InterPro" id="IPR004638">
    <property type="entry name" value="EmrB-like"/>
</dbReference>
<evidence type="ECO:0000256" key="4">
    <source>
        <dbReference type="ARBA" id="ARBA00022475"/>
    </source>
</evidence>
<feature type="transmembrane region" description="Helical" evidence="9">
    <location>
        <begin position="213"/>
        <end position="231"/>
    </location>
</feature>
<feature type="transmembrane region" description="Helical" evidence="9">
    <location>
        <begin position="153"/>
        <end position="173"/>
    </location>
</feature>
<evidence type="ECO:0000313" key="11">
    <source>
        <dbReference type="EMBL" id="MFD2617058.1"/>
    </source>
</evidence>
<feature type="transmembrane region" description="Helical" evidence="9">
    <location>
        <begin position="185"/>
        <end position="207"/>
    </location>
</feature>
<dbReference type="Pfam" id="PF07690">
    <property type="entry name" value="MFS_1"/>
    <property type="match status" value="1"/>
</dbReference>
<feature type="transmembrane region" description="Helical" evidence="9">
    <location>
        <begin position="405"/>
        <end position="426"/>
    </location>
</feature>
<comment type="subcellular location">
    <subcellularLocation>
        <location evidence="1">Cell membrane</location>
        <topology evidence="1">Multi-pass membrane protein</topology>
    </subcellularLocation>
</comment>
<feature type="region of interest" description="Disordered" evidence="8">
    <location>
        <begin position="85"/>
        <end position="106"/>
    </location>
</feature>
<organism evidence="11 12">
    <name type="scientific">Terrilactibacillus laevilacticus</name>
    <dbReference type="NCBI Taxonomy" id="1380157"/>
    <lineage>
        <taxon>Bacteria</taxon>
        <taxon>Bacillati</taxon>
        <taxon>Bacillota</taxon>
        <taxon>Bacilli</taxon>
        <taxon>Bacillales</taxon>
        <taxon>Bacillaceae</taxon>
        <taxon>Terrilactibacillus</taxon>
    </lineage>
</organism>
<keyword evidence="5 9" id="KW-0812">Transmembrane</keyword>
<dbReference type="EMBL" id="JBHUMR010000008">
    <property type="protein sequence ID" value="MFD2617058.1"/>
    <property type="molecule type" value="Genomic_DNA"/>
</dbReference>
<feature type="transmembrane region" description="Helical" evidence="9">
    <location>
        <begin position="456"/>
        <end position="480"/>
    </location>
</feature>
<dbReference type="InterPro" id="IPR036259">
    <property type="entry name" value="MFS_trans_sf"/>
</dbReference>
<dbReference type="PANTHER" id="PTHR42718:SF9">
    <property type="entry name" value="MAJOR FACILITATOR SUPERFAMILY MULTIDRUG TRANSPORTER MFSC"/>
    <property type="match status" value="1"/>
</dbReference>
<feature type="transmembrane region" description="Helical" evidence="9">
    <location>
        <begin position="300"/>
        <end position="318"/>
    </location>
</feature>
<dbReference type="PRINTS" id="PR01036">
    <property type="entry name" value="TCRTETB"/>
</dbReference>
<protein>
    <submittedName>
        <fullName evidence="11">DHA2 family efflux MFS transporter permease subunit</fullName>
    </submittedName>
</protein>
<feature type="domain" description="Major facilitator superfamily (MFS) profile" evidence="10">
    <location>
        <begin position="115"/>
        <end position="609"/>
    </location>
</feature>
<keyword evidence="4" id="KW-1003">Cell membrane</keyword>
<dbReference type="Gene3D" id="1.20.1250.20">
    <property type="entry name" value="MFS general substrate transporter like domains"/>
    <property type="match status" value="1"/>
</dbReference>
<keyword evidence="3" id="KW-0813">Transport</keyword>
<dbReference type="CDD" id="cd17503">
    <property type="entry name" value="MFS_LmrB_MDR_like"/>
    <property type="match status" value="1"/>
</dbReference>
<feature type="transmembrane region" description="Helical" evidence="9">
    <location>
        <begin position="586"/>
        <end position="604"/>
    </location>
</feature>
<keyword evidence="7 9" id="KW-0472">Membrane</keyword>
<dbReference type="RefSeq" id="WP_141189118.1">
    <property type="nucleotide sequence ID" value="NZ_JBHUMR010000008.1"/>
</dbReference>
<dbReference type="PROSITE" id="PS50850">
    <property type="entry name" value="MFS"/>
    <property type="match status" value="1"/>
</dbReference>
<comment type="caution">
    <text evidence="11">The sequence shown here is derived from an EMBL/GenBank/DDBJ whole genome shotgun (WGS) entry which is preliminary data.</text>
</comment>
<dbReference type="InterPro" id="IPR011701">
    <property type="entry name" value="MFS"/>
</dbReference>
<evidence type="ECO:0000256" key="6">
    <source>
        <dbReference type="ARBA" id="ARBA00022989"/>
    </source>
</evidence>
<keyword evidence="12" id="KW-1185">Reference proteome</keyword>
<feature type="transmembrane region" description="Helical" evidence="9">
    <location>
        <begin position="501"/>
        <end position="519"/>
    </location>
</feature>